<proteinExistence type="predicted"/>
<evidence type="ECO:0000313" key="2">
    <source>
        <dbReference type="EMBL" id="BCI64742.1"/>
    </source>
</evidence>
<sequence>MNGFKFFGVTALLSVALLCTVSCGNKSQKDENKGVTEDEQTVAVLDVDSLLSNAEALTEQTVDVEAVCTHICQHGGGKIFLMGSDDTRTIRCEAGEEVGKFSQDCVNSIVRVTGVLKEQRIDEAYLQQWEAQLENNADEKHGNSSAGCSSEQKARQEEAANSTEERIANFRKRIAQRNEKEGKNYLSFYYIDATDYKIVNE</sequence>
<dbReference type="RefSeq" id="WP_200755170.1">
    <property type="nucleotide sequence ID" value="NZ_AP023322.1"/>
</dbReference>
<dbReference type="AlphaFoldDB" id="A0A7G1I110"/>
<evidence type="ECO:0000313" key="3">
    <source>
        <dbReference type="Proteomes" id="UP000594042"/>
    </source>
</evidence>
<reference evidence="3" key="1">
    <citation type="submission" date="2020-07" db="EMBL/GenBank/DDBJ databases">
        <title>Complete genome sequencing of Coprobacter sp. strain 2CBH44.</title>
        <authorList>
            <person name="Sakamoto M."/>
            <person name="Murakami T."/>
            <person name="Mori H."/>
        </authorList>
    </citation>
    <scope>NUCLEOTIDE SEQUENCE [LARGE SCALE GENOMIC DNA]</scope>
    <source>
        <strain evidence="3">2CBH44</strain>
    </source>
</reference>
<accession>A0A7G1I110</accession>
<gene>
    <name evidence="2" type="ORF">Cop2CBH44_30950</name>
</gene>
<feature type="region of interest" description="Disordered" evidence="1">
    <location>
        <begin position="137"/>
        <end position="166"/>
    </location>
</feature>
<evidence type="ECO:0000256" key="1">
    <source>
        <dbReference type="SAM" id="MobiDB-lite"/>
    </source>
</evidence>
<feature type="compositionally biased region" description="Basic and acidic residues" evidence="1">
    <location>
        <begin position="152"/>
        <end position="166"/>
    </location>
</feature>
<organism evidence="2 3">
    <name type="scientific">Coprobacter secundus subsp. similis</name>
    <dbReference type="NCBI Taxonomy" id="2751153"/>
    <lineage>
        <taxon>Bacteria</taxon>
        <taxon>Pseudomonadati</taxon>
        <taxon>Bacteroidota</taxon>
        <taxon>Bacteroidia</taxon>
        <taxon>Bacteroidales</taxon>
        <taxon>Barnesiellaceae</taxon>
        <taxon>Coprobacter</taxon>
    </lineage>
</organism>
<dbReference type="EMBL" id="AP023322">
    <property type="protein sequence ID" value="BCI64742.1"/>
    <property type="molecule type" value="Genomic_DNA"/>
</dbReference>
<dbReference type="KEGG" id="copr:Cop2CBH44_30950"/>
<name>A0A7G1I110_9BACT</name>
<dbReference type="Proteomes" id="UP000594042">
    <property type="component" value="Chromosome"/>
</dbReference>
<protein>
    <submittedName>
        <fullName evidence="2">Uncharacterized protein</fullName>
    </submittedName>
</protein>
<keyword evidence="3" id="KW-1185">Reference proteome</keyword>